<evidence type="ECO:0000256" key="3">
    <source>
        <dbReference type="ARBA" id="ARBA00038493"/>
    </source>
</evidence>
<name>K9VUJ2_9CYAN</name>
<organism evidence="5 6">
    <name type="scientific">Crinalium epipsammum PCC 9333</name>
    <dbReference type="NCBI Taxonomy" id="1173022"/>
    <lineage>
        <taxon>Bacteria</taxon>
        <taxon>Bacillati</taxon>
        <taxon>Cyanobacteriota</taxon>
        <taxon>Cyanophyceae</taxon>
        <taxon>Gomontiellales</taxon>
        <taxon>Gomontiellaceae</taxon>
        <taxon>Crinalium</taxon>
    </lineage>
</organism>
<dbReference type="PANTHER" id="PTHR48094">
    <property type="entry name" value="PROTEIN/NUCLEIC ACID DEGLYCASE DJ-1-RELATED"/>
    <property type="match status" value="1"/>
</dbReference>
<dbReference type="HOGENOM" id="CLU_070319_1_1_3"/>
<dbReference type="InterPro" id="IPR029062">
    <property type="entry name" value="Class_I_gatase-like"/>
</dbReference>
<dbReference type="GO" id="GO:0005737">
    <property type="term" value="C:cytoplasm"/>
    <property type="evidence" value="ECO:0007669"/>
    <property type="project" value="TreeGrafter"/>
</dbReference>
<keyword evidence="6" id="KW-1185">Reference proteome</keyword>
<sequence>MSDQKNILIVVTNHSQIDAEHPTGLWFEEFGIPYQIFRQHTYQVTVASPKGGKTPIDPRSQPTAEQAEEYGEALQALQLTEPLNSINLDNFDAVFFPGGHGTMYDLPNTEVGQVVSKFIDAQKVVAAVCHGPAAFAQAMSADGTPIVKGRKVTGFTNSEEQEVQLDKLMPFLLESKLRELGGEFISTANWSEHIVIDGKLITGQNPQSSAKTAQAVVDALNN</sequence>
<dbReference type="OrthoDB" id="9792284at2"/>
<dbReference type="AlphaFoldDB" id="K9VUJ2"/>
<dbReference type="CDD" id="cd03141">
    <property type="entry name" value="GATase1_Hsp31_like"/>
    <property type="match status" value="1"/>
</dbReference>
<proteinExistence type="inferred from homology"/>
<dbReference type="InterPro" id="IPR050325">
    <property type="entry name" value="Prot/Nucl_acid_deglycase"/>
</dbReference>
<dbReference type="Proteomes" id="UP000010472">
    <property type="component" value="Chromosome"/>
</dbReference>
<dbReference type="InterPro" id="IPR002818">
    <property type="entry name" value="DJ-1/PfpI"/>
</dbReference>
<dbReference type="PATRIC" id="fig|1173022.3.peg.256"/>
<dbReference type="GO" id="GO:0019172">
    <property type="term" value="F:glyoxalase III activity"/>
    <property type="evidence" value="ECO:0007669"/>
    <property type="project" value="TreeGrafter"/>
</dbReference>
<evidence type="ECO:0000259" key="4">
    <source>
        <dbReference type="Pfam" id="PF01965"/>
    </source>
</evidence>
<dbReference type="GO" id="GO:0019243">
    <property type="term" value="P:methylglyoxal catabolic process to D-lactate via S-lactoyl-glutathione"/>
    <property type="evidence" value="ECO:0007669"/>
    <property type="project" value="TreeGrafter"/>
</dbReference>
<feature type="domain" description="DJ-1/PfpI" evidence="4">
    <location>
        <begin position="29"/>
        <end position="218"/>
    </location>
</feature>
<keyword evidence="2" id="KW-0456">Lyase</keyword>
<dbReference type="RefSeq" id="WP_015201378.1">
    <property type="nucleotide sequence ID" value="NC_019753.1"/>
</dbReference>
<reference evidence="5 6" key="1">
    <citation type="submission" date="2012-06" db="EMBL/GenBank/DDBJ databases">
        <title>Finished chromosome of genome of Crinalium epipsammum PCC 9333.</title>
        <authorList>
            <consortium name="US DOE Joint Genome Institute"/>
            <person name="Gugger M."/>
            <person name="Coursin T."/>
            <person name="Rippka R."/>
            <person name="Tandeau De Marsac N."/>
            <person name="Huntemann M."/>
            <person name="Wei C.-L."/>
            <person name="Han J."/>
            <person name="Detter J.C."/>
            <person name="Han C."/>
            <person name="Tapia R."/>
            <person name="Davenport K."/>
            <person name="Daligault H."/>
            <person name="Erkkila T."/>
            <person name="Gu W."/>
            <person name="Munk A.C.C."/>
            <person name="Teshima H."/>
            <person name="Xu Y."/>
            <person name="Chain P."/>
            <person name="Chen A."/>
            <person name="Krypides N."/>
            <person name="Mavromatis K."/>
            <person name="Markowitz V."/>
            <person name="Szeto E."/>
            <person name="Ivanova N."/>
            <person name="Mikhailova N."/>
            <person name="Ovchinnikova G."/>
            <person name="Pagani I."/>
            <person name="Pati A."/>
            <person name="Goodwin L."/>
            <person name="Peters L."/>
            <person name="Pitluck S."/>
            <person name="Woyke T."/>
            <person name="Kerfeld C."/>
        </authorList>
    </citation>
    <scope>NUCLEOTIDE SEQUENCE [LARGE SCALE GENOMIC DNA]</scope>
    <source>
        <strain evidence="5 6">PCC 9333</strain>
    </source>
</reference>
<gene>
    <name evidence="5" type="ORF">Cri9333_0238</name>
</gene>
<evidence type="ECO:0000256" key="2">
    <source>
        <dbReference type="ARBA" id="ARBA00023239"/>
    </source>
</evidence>
<evidence type="ECO:0000256" key="1">
    <source>
        <dbReference type="ARBA" id="ARBA00023016"/>
    </source>
</evidence>
<accession>K9VUJ2</accession>
<dbReference type="EMBL" id="CP003620">
    <property type="protein sequence ID" value="AFZ11234.1"/>
    <property type="molecule type" value="Genomic_DNA"/>
</dbReference>
<comment type="similarity">
    <text evidence="3">Belongs to the peptidase C56 family. HSP31-like subfamily.</text>
</comment>
<protein>
    <submittedName>
        <fullName evidence="5">ThiJ/PfpI domain-containing protein</fullName>
    </submittedName>
</protein>
<dbReference type="eggNOG" id="COG0693">
    <property type="taxonomic scope" value="Bacteria"/>
</dbReference>
<keyword evidence="1" id="KW-0346">Stress response</keyword>
<evidence type="ECO:0000313" key="6">
    <source>
        <dbReference type="Proteomes" id="UP000010472"/>
    </source>
</evidence>
<dbReference type="STRING" id="1173022.Cri9333_0238"/>
<dbReference type="Pfam" id="PF01965">
    <property type="entry name" value="DJ-1_PfpI"/>
    <property type="match status" value="1"/>
</dbReference>
<dbReference type="Gene3D" id="3.40.50.880">
    <property type="match status" value="1"/>
</dbReference>
<dbReference type="PANTHER" id="PTHR48094:SF11">
    <property type="entry name" value="GLUTATHIONE-INDEPENDENT GLYOXALASE HSP31-RELATED"/>
    <property type="match status" value="1"/>
</dbReference>
<dbReference type="KEGG" id="cep:Cri9333_0238"/>
<dbReference type="SUPFAM" id="SSF52317">
    <property type="entry name" value="Class I glutamine amidotransferase-like"/>
    <property type="match status" value="1"/>
</dbReference>
<evidence type="ECO:0000313" key="5">
    <source>
        <dbReference type="EMBL" id="AFZ11234.1"/>
    </source>
</evidence>